<comment type="caution">
    <text evidence="6">The sequence shown here is derived from an EMBL/GenBank/DDBJ whole genome shotgun (WGS) entry which is preliminary data.</text>
</comment>
<proteinExistence type="predicted"/>
<name>A0ABD1V9V9_9LAMI</name>
<dbReference type="InterPro" id="IPR015683">
    <property type="entry name" value="Ionotropic_Glu_rcpt"/>
</dbReference>
<dbReference type="AlphaFoldDB" id="A0ABD1V9V9"/>
<dbReference type="PANTHER" id="PTHR34836">
    <property type="entry name" value="OS06G0188250 PROTEIN"/>
    <property type="match status" value="1"/>
</dbReference>
<dbReference type="PANTHER" id="PTHR34836:SF7">
    <property type="entry name" value="RECEPTOR LIGAND BINDING REGION DOMAIN-CONTAINING PROTEIN"/>
    <property type="match status" value="1"/>
</dbReference>
<feature type="domain" description="Receptor ligand binding region" evidence="5">
    <location>
        <begin position="34"/>
        <end position="147"/>
    </location>
</feature>
<keyword evidence="7" id="KW-1185">Reference proteome</keyword>
<comment type="subcellular location">
    <subcellularLocation>
        <location evidence="1">Membrane</location>
    </subcellularLocation>
</comment>
<dbReference type="Pfam" id="PF01094">
    <property type="entry name" value="ANF_receptor"/>
    <property type="match status" value="1"/>
</dbReference>
<keyword evidence="4" id="KW-0472">Membrane</keyword>
<keyword evidence="2" id="KW-0812">Transmembrane</keyword>
<reference evidence="7" key="1">
    <citation type="submission" date="2024-07" db="EMBL/GenBank/DDBJ databases">
        <title>Two chromosome-level genome assemblies of Korean endemic species Abeliophyllum distichum and Forsythia ovata (Oleaceae).</title>
        <authorList>
            <person name="Jang H."/>
        </authorList>
    </citation>
    <scope>NUCLEOTIDE SEQUENCE [LARGE SCALE GENOMIC DNA]</scope>
</reference>
<evidence type="ECO:0000256" key="3">
    <source>
        <dbReference type="ARBA" id="ARBA00022989"/>
    </source>
</evidence>
<keyword evidence="6" id="KW-0675">Receptor</keyword>
<evidence type="ECO:0000256" key="1">
    <source>
        <dbReference type="ARBA" id="ARBA00004370"/>
    </source>
</evidence>
<dbReference type="InterPro" id="IPR001828">
    <property type="entry name" value="ANF_lig-bd_rcpt"/>
</dbReference>
<dbReference type="GO" id="GO:0016020">
    <property type="term" value="C:membrane"/>
    <property type="evidence" value="ECO:0007669"/>
    <property type="project" value="UniProtKB-SubCell"/>
</dbReference>
<evidence type="ECO:0000256" key="2">
    <source>
        <dbReference type="ARBA" id="ARBA00022692"/>
    </source>
</evidence>
<dbReference type="InterPro" id="IPR028082">
    <property type="entry name" value="Peripla_BP_I"/>
</dbReference>
<keyword evidence="3" id="KW-1133">Transmembrane helix</keyword>
<protein>
    <submittedName>
        <fullName evidence="6">Glutamate receptor 3.3</fullName>
    </submittedName>
</protein>
<dbReference type="EMBL" id="JBFOLK010000002">
    <property type="protein sequence ID" value="KAL2534007.1"/>
    <property type="molecule type" value="Genomic_DNA"/>
</dbReference>
<accession>A0ABD1V9V9</accession>
<evidence type="ECO:0000313" key="7">
    <source>
        <dbReference type="Proteomes" id="UP001604336"/>
    </source>
</evidence>
<evidence type="ECO:0000256" key="4">
    <source>
        <dbReference type="ARBA" id="ARBA00023136"/>
    </source>
</evidence>
<dbReference type="Proteomes" id="UP001604336">
    <property type="component" value="Unassembled WGS sequence"/>
</dbReference>
<evidence type="ECO:0000259" key="5">
    <source>
        <dbReference type="Pfam" id="PF01094"/>
    </source>
</evidence>
<organism evidence="6 7">
    <name type="scientific">Abeliophyllum distichum</name>
    <dbReference type="NCBI Taxonomy" id="126358"/>
    <lineage>
        <taxon>Eukaryota</taxon>
        <taxon>Viridiplantae</taxon>
        <taxon>Streptophyta</taxon>
        <taxon>Embryophyta</taxon>
        <taxon>Tracheophyta</taxon>
        <taxon>Spermatophyta</taxon>
        <taxon>Magnoliopsida</taxon>
        <taxon>eudicotyledons</taxon>
        <taxon>Gunneridae</taxon>
        <taxon>Pentapetalae</taxon>
        <taxon>asterids</taxon>
        <taxon>lamiids</taxon>
        <taxon>Lamiales</taxon>
        <taxon>Oleaceae</taxon>
        <taxon>Forsythieae</taxon>
        <taxon>Abeliophyllum</taxon>
    </lineage>
</organism>
<sequence>MPSNGLTANVSARPAVVKVGAIFALDSTIGRVAKIALEEAVKDVNSNSSVLRGTKLVVKIRNSKCSGFLGLGEVTEFTDKTLILPEDEFMETDIIAVIGPQSSVVANAILDVANELKTPFLSFAATDPTISSLQYPYFIRTTQSESHAS</sequence>
<evidence type="ECO:0000313" key="6">
    <source>
        <dbReference type="EMBL" id="KAL2534007.1"/>
    </source>
</evidence>
<dbReference type="SUPFAM" id="SSF53822">
    <property type="entry name" value="Periplasmic binding protein-like I"/>
    <property type="match status" value="1"/>
</dbReference>
<gene>
    <name evidence="6" type="ORF">Adt_07358</name>
</gene>
<dbReference type="Gene3D" id="3.40.50.2300">
    <property type="match status" value="1"/>
</dbReference>